<evidence type="ECO:0000313" key="1">
    <source>
        <dbReference type="EMBL" id="CAG8812131.1"/>
    </source>
</evidence>
<keyword evidence="2" id="KW-1185">Reference proteome</keyword>
<sequence length="66" mass="7866">SEVRHAVQKKHDYKEVFNLAQKAVRFAVEKDRDSFCYLKKSLNNWFAEEQKLSYTNNDEIKNSNPD</sequence>
<name>A0ACA9RW07_9GLOM</name>
<dbReference type="EMBL" id="CAJVQC010073271">
    <property type="protein sequence ID" value="CAG8812131.1"/>
    <property type="molecule type" value="Genomic_DNA"/>
</dbReference>
<protein>
    <submittedName>
        <fullName evidence="1">16013_t:CDS:1</fullName>
    </submittedName>
</protein>
<feature type="non-terminal residue" evidence="1">
    <location>
        <position position="1"/>
    </location>
</feature>
<proteinExistence type="predicted"/>
<accession>A0ACA9RW07</accession>
<dbReference type="Proteomes" id="UP000789920">
    <property type="component" value="Unassembled WGS sequence"/>
</dbReference>
<reference evidence="1" key="1">
    <citation type="submission" date="2021-06" db="EMBL/GenBank/DDBJ databases">
        <authorList>
            <person name="Kallberg Y."/>
            <person name="Tangrot J."/>
            <person name="Rosling A."/>
        </authorList>
    </citation>
    <scope>NUCLEOTIDE SEQUENCE</scope>
    <source>
        <strain evidence="1">MA461A</strain>
    </source>
</reference>
<evidence type="ECO:0000313" key="2">
    <source>
        <dbReference type="Proteomes" id="UP000789920"/>
    </source>
</evidence>
<organism evidence="1 2">
    <name type="scientific">Racocetra persica</name>
    <dbReference type="NCBI Taxonomy" id="160502"/>
    <lineage>
        <taxon>Eukaryota</taxon>
        <taxon>Fungi</taxon>
        <taxon>Fungi incertae sedis</taxon>
        <taxon>Mucoromycota</taxon>
        <taxon>Glomeromycotina</taxon>
        <taxon>Glomeromycetes</taxon>
        <taxon>Diversisporales</taxon>
        <taxon>Gigasporaceae</taxon>
        <taxon>Racocetra</taxon>
    </lineage>
</organism>
<comment type="caution">
    <text evidence="1">The sequence shown here is derived from an EMBL/GenBank/DDBJ whole genome shotgun (WGS) entry which is preliminary data.</text>
</comment>
<gene>
    <name evidence="1" type="ORF">RPERSI_LOCUS23463</name>
</gene>